<proteinExistence type="predicted"/>
<sequence length="492" mass="57370">MTELQEIAIELAVKGYLTGEDEQRASDQEKAYWYYECEKKYIAKYLDDVLVISFEDEDLEEMQKAYINITKKIINQTSVIYRQPAVRKIKIDDKENEELTSYYNEHLPSNINTKNKKTHRLSKLLNKTLTRVYFDKEQKRIQYLIEPSHVYRVVVDDEYRDKIKLLAYDKMLPDGVAYTIIWTKDENYRITKDGKILSLPNNESKKNPYGIIPYAALEMEEMYDYWGSPQNDLINVNEQINLLKTLLINDHVILGSGGTILGVNLTPSKRGKEKSGSRRIRTGRRHPILVDDLRNDQVPPSLTHITSNPQITEMMNLIDWEIKSIASMKGLDPNAFLTEVKATSGFSKVMDGIVQMEIRQDDIEPCREYETELFEITKIINNYHVRDGMKMIPKEAKIDIDFAEIEQIKTFSEEKEEREFNKEHNLETPIDWMIQKNPDLDEPEAIEQLRKNRLINTTEGSNEKPNMVESLISKLNKNNGKKPEQLTEVETS</sequence>
<reference evidence="2" key="1">
    <citation type="submission" date="2020-03" db="EMBL/GenBank/DDBJ databases">
        <title>The deep terrestrial virosphere.</title>
        <authorList>
            <person name="Holmfeldt K."/>
            <person name="Nilsson E."/>
            <person name="Simone D."/>
            <person name="Lopez-Fernandez M."/>
            <person name="Wu X."/>
            <person name="de Brujin I."/>
            <person name="Lundin D."/>
            <person name="Andersson A."/>
            <person name="Bertilsson S."/>
            <person name="Dopson M."/>
        </authorList>
    </citation>
    <scope>NUCLEOTIDE SEQUENCE</scope>
    <source>
        <strain evidence="2">MM415B01510</strain>
    </source>
</reference>
<protein>
    <submittedName>
        <fullName evidence="2">Putative portal protein</fullName>
    </submittedName>
</protein>
<name>A0A6M3IKT0_9ZZZZ</name>
<feature type="region of interest" description="Disordered" evidence="1">
    <location>
        <begin position="456"/>
        <end position="492"/>
    </location>
</feature>
<evidence type="ECO:0000313" key="2">
    <source>
        <dbReference type="EMBL" id="QJA58014.1"/>
    </source>
</evidence>
<dbReference type="EMBL" id="MT141304">
    <property type="protein sequence ID" value="QJA58014.1"/>
    <property type="molecule type" value="Genomic_DNA"/>
</dbReference>
<organism evidence="2">
    <name type="scientific">viral metagenome</name>
    <dbReference type="NCBI Taxonomy" id="1070528"/>
    <lineage>
        <taxon>unclassified sequences</taxon>
        <taxon>metagenomes</taxon>
        <taxon>organismal metagenomes</taxon>
    </lineage>
</organism>
<accession>A0A6M3IKT0</accession>
<dbReference type="AlphaFoldDB" id="A0A6M3IKT0"/>
<evidence type="ECO:0000256" key="1">
    <source>
        <dbReference type="SAM" id="MobiDB-lite"/>
    </source>
</evidence>
<gene>
    <name evidence="2" type="ORF">MM415B01510_0003</name>
</gene>